<gene>
    <name evidence="1" type="ORF">AOB60_00345</name>
</gene>
<organism evidence="1 2">
    <name type="scientific">Streptomyces noursei</name>
    <name type="common">Streptomyces albulus</name>
    <dbReference type="NCBI Taxonomy" id="1971"/>
    <lineage>
        <taxon>Bacteria</taxon>
        <taxon>Bacillati</taxon>
        <taxon>Actinomycetota</taxon>
        <taxon>Actinomycetes</taxon>
        <taxon>Kitasatosporales</taxon>
        <taxon>Streptomycetaceae</taxon>
        <taxon>Streptomyces</taxon>
    </lineage>
</organism>
<dbReference type="EMBL" id="LJSN01000001">
    <property type="protein sequence ID" value="PNE43427.1"/>
    <property type="molecule type" value="Genomic_DNA"/>
</dbReference>
<evidence type="ECO:0000313" key="2">
    <source>
        <dbReference type="Proteomes" id="UP000236047"/>
    </source>
</evidence>
<keyword evidence="2" id="KW-1185">Reference proteome</keyword>
<proteinExistence type="predicted"/>
<name>A0A2N8PQZ7_STRNR</name>
<evidence type="ECO:0000313" key="1">
    <source>
        <dbReference type="EMBL" id="PNE43427.1"/>
    </source>
</evidence>
<reference evidence="2" key="1">
    <citation type="submission" date="2015-09" db="EMBL/GenBank/DDBJ databases">
        <authorList>
            <person name="Graham D.E."/>
            <person name="Mahan K.M."/>
            <person name="Klingeman D.M."/>
            <person name="Fida T."/>
            <person name="Giannone R.J."/>
            <person name="Hettich R.L."/>
            <person name="Parry R.J."/>
            <person name="Spain J.C."/>
        </authorList>
    </citation>
    <scope>NUCLEOTIDE SEQUENCE [LARGE SCALE GENOMIC DNA]</scope>
    <source>
        <strain evidence="2">JCM 4701</strain>
    </source>
</reference>
<dbReference type="RefSeq" id="WP_102922324.1">
    <property type="nucleotide sequence ID" value="NZ_LJSN01000001.1"/>
</dbReference>
<comment type="caution">
    <text evidence="1">The sequence shown here is derived from an EMBL/GenBank/DDBJ whole genome shotgun (WGS) entry which is preliminary data.</text>
</comment>
<protein>
    <submittedName>
        <fullName evidence="1">Uncharacterized protein</fullName>
    </submittedName>
</protein>
<accession>A0A2N8PQZ7</accession>
<sequence length="86" mass="9571">MSTITIEGKRLHRLLQDNSHPHETFQRAYEKISDSHRGCPEAEIVPRLRQAADAARLGSCFSTAEFRDQAAAISSGSPYRICIVVT</sequence>
<dbReference type="Proteomes" id="UP000236047">
    <property type="component" value="Unassembled WGS sequence"/>
</dbReference>
<dbReference type="AlphaFoldDB" id="A0A2N8PQZ7"/>